<dbReference type="Gene3D" id="3.40.50.720">
    <property type="entry name" value="NAD(P)-binding Rossmann-like Domain"/>
    <property type="match status" value="1"/>
</dbReference>
<evidence type="ECO:0000256" key="2">
    <source>
        <dbReference type="ARBA" id="ARBA00022857"/>
    </source>
</evidence>
<dbReference type="GO" id="GO:0005737">
    <property type="term" value="C:cytoplasm"/>
    <property type="evidence" value="ECO:0007669"/>
    <property type="project" value="TreeGrafter"/>
</dbReference>
<dbReference type="PRINTS" id="PR00081">
    <property type="entry name" value="GDHRDH"/>
</dbReference>
<comment type="caution">
    <text evidence="5">The sequence shown here is derived from an EMBL/GenBank/DDBJ whole genome shotgun (WGS) entry which is preliminary data.</text>
</comment>
<keyword evidence="6" id="KW-1185">Reference proteome</keyword>
<reference evidence="5" key="1">
    <citation type="submission" date="2023-06" db="EMBL/GenBank/DDBJ databases">
        <title>Genome-scale phylogeny and comparative genomics of the fungal order Sordariales.</title>
        <authorList>
            <consortium name="Lawrence Berkeley National Laboratory"/>
            <person name="Hensen N."/>
            <person name="Bonometti L."/>
            <person name="Westerberg I."/>
            <person name="Brannstrom I.O."/>
            <person name="Guillou S."/>
            <person name="Cros-Aarteil S."/>
            <person name="Calhoun S."/>
            <person name="Haridas S."/>
            <person name="Kuo A."/>
            <person name="Mondo S."/>
            <person name="Pangilinan J."/>
            <person name="Riley R."/>
            <person name="LaButti K."/>
            <person name="Andreopoulos B."/>
            <person name="Lipzen A."/>
            <person name="Chen C."/>
            <person name="Yanf M."/>
            <person name="Daum C."/>
            <person name="Ng V."/>
            <person name="Clum A."/>
            <person name="Steindorff A."/>
            <person name="Ohm R."/>
            <person name="Martin F."/>
            <person name="Silar P."/>
            <person name="Natvig D."/>
            <person name="Lalanne C."/>
            <person name="Gautier V."/>
            <person name="Ament-velasquez S.L."/>
            <person name="Kruys A."/>
            <person name="Hutchinson M.I."/>
            <person name="Powell A.J."/>
            <person name="Barry K."/>
            <person name="Miller A.N."/>
            <person name="Grigoriev I.V."/>
            <person name="Debuchy R."/>
            <person name="Gladieux P."/>
            <person name="Thoren M.H."/>
            <person name="Johannesson H."/>
        </authorList>
    </citation>
    <scope>NUCLEOTIDE SEQUENCE</scope>
    <source>
        <strain evidence="5">SMH3391-2</strain>
    </source>
</reference>
<gene>
    <name evidence="5" type="ORF">B0T17DRAFT_614053</name>
</gene>
<comment type="similarity">
    <text evidence="1 4">Belongs to the short-chain dehydrogenases/reductases (SDR) family.</text>
</comment>
<dbReference type="AlphaFoldDB" id="A0AA39XPM3"/>
<evidence type="ECO:0000313" key="5">
    <source>
        <dbReference type="EMBL" id="KAK0637465.1"/>
    </source>
</evidence>
<organism evidence="5 6">
    <name type="scientific">Bombardia bombarda</name>
    <dbReference type="NCBI Taxonomy" id="252184"/>
    <lineage>
        <taxon>Eukaryota</taxon>
        <taxon>Fungi</taxon>
        <taxon>Dikarya</taxon>
        <taxon>Ascomycota</taxon>
        <taxon>Pezizomycotina</taxon>
        <taxon>Sordariomycetes</taxon>
        <taxon>Sordariomycetidae</taxon>
        <taxon>Sordariales</taxon>
        <taxon>Lasiosphaeriaceae</taxon>
        <taxon>Bombardia</taxon>
    </lineage>
</organism>
<dbReference type="EMBL" id="JAULSR010000001">
    <property type="protein sequence ID" value="KAK0637465.1"/>
    <property type="molecule type" value="Genomic_DNA"/>
</dbReference>
<dbReference type="PANTHER" id="PTHR43544:SF7">
    <property type="entry name" value="NADB-LER2"/>
    <property type="match status" value="1"/>
</dbReference>
<dbReference type="Pfam" id="PF00106">
    <property type="entry name" value="adh_short"/>
    <property type="match status" value="1"/>
</dbReference>
<evidence type="ECO:0000256" key="1">
    <source>
        <dbReference type="ARBA" id="ARBA00006484"/>
    </source>
</evidence>
<dbReference type="Proteomes" id="UP001174934">
    <property type="component" value="Unassembled WGS sequence"/>
</dbReference>
<dbReference type="InterPro" id="IPR051468">
    <property type="entry name" value="Fungal_SecMetab_SDRs"/>
</dbReference>
<evidence type="ECO:0000256" key="4">
    <source>
        <dbReference type="RuleBase" id="RU000363"/>
    </source>
</evidence>
<keyword evidence="2" id="KW-0521">NADP</keyword>
<protein>
    <submittedName>
        <fullName evidence="5">NADP(+)-dependent dehydrogenase</fullName>
    </submittedName>
</protein>
<sequence>MSTTVLITGANRGIGRGLAEAYLARPDHTVIAGVRSPSHSTALSLNSITPASGSRLVLVKLDSKSDTDADEAVATLKAAGISHLDVLIANAGVAGTYAKVDALELADTREYFEVNTLGPVKVFKALFPLLKEAKEAKFVGITTNVSSIQDLEEHAQYMLASYGASKAALNYLVRRAHVENEWLTAFVINPGFAQTDMGNSGARHFGMEKAWITVQESVDGVVKLVDNDGQATGGKFFNYDGSEAKY</sequence>
<evidence type="ECO:0000313" key="6">
    <source>
        <dbReference type="Proteomes" id="UP001174934"/>
    </source>
</evidence>
<evidence type="ECO:0000256" key="3">
    <source>
        <dbReference type="ARBA" id="ARBA00023002"/>
    </source>
</evidence>
<dbReference type="InterPro" id="IPR036291">
    <property type="entry name" value="NAD(P)-bd_dom_sf"/>
</dbReference>
<dbReference type="PANTHER" id="PTHR43544">
    <property type="entry name" value="SHORT-CHAIN DEHYDROGENASE/REDUCTASE"/>
    <property type="match status" value="1"/>
</dbReference>
<dbReference type="GO" id="GO:0016491">
    <property type="term" value="F:oxidoreductase activity"/>
    <property type="evidence" value="ECO:0007669"/>
    <property type="project" value="UniProtKB-KW"/>
</dbReference>
<name>A0AA39XPM3_9PEZI</name>
<proteinExistence type="inferred from homology"/>
<dbReference type="InterPro" id="IPR002347">
    <property type="entry name" value="SDR_fam"/>
</dbReference>
<keyword evidence="3" id="KW-0560">Oxidoreductase</keyword>
<dbReference type="CDD" id="cd05325">
    <property type="entry name" value="carb_red_sniffer_like_SDR_c"/>
    <property type="match status" value="1"/>
</dbReference>
<dbReference type="PRINTS" id="PR00080">
    <property type="entry name" value="SDRFAMILY"/>
</dbReference>
<accession>A0AA39XPM3</accession>
<dbReference type="SUPFAM" id="SSF51735">
    <property type="entry name" value="NAD(P)-binding Rossmann-fold domains"/>
    <property type="match status" value="1"/>
</dbReference>